<dbReference type="Gene3D" id="3.90.226.10">
    <property type="entry name" value="2-enoyl-CoA Hydratase, Chain A, domain 1"/>
    <property type="match status" value="1"/>
</dbReference>
<accession>A0AAP4BCT2</accession>
<keyword evidence="2" id="KW-0645">Protease</keyword>
<protein>
    <submittedName>
        <fullName evidence="2">ATP-dependent Clp protease proteolytic subunit</fullName>
    </submittedName>
</protein>
<organism evidence="2 3">
    <name type="scientific">Fusibacillus kribbianus</name>
    <dbReference type="NCBI Taxonomy" id="3044208"/>
    <lineage>
        <taxon>Bacteria</taxon>
        <taxon>Bacillati</taxon>
        <taxon>Bacillota</taxon>
        <taxon>Clostridia</taxon>
        <taxon>Lachnospirales</taxon>
        <taxon>Lachnospiraceae</taxon>
        <taxon>Fusibacillus</taxon>
    </lineage>
</organism>
<dbReference type="InterPro" id="IPR029045">
    <property type="entry name" value="ClpP/crotonase-like_dom_sf"/>
</dbReference>
<sequence length="251" mass="27299">MGKKKGKRRKGMSVTNSGSGSSGRQSENDERIEEYGQVMLDEGTGGENIYLLSIIGEIEGHENLNGSSKTTKYEHVLPKLAEIEDSNRIEGVLLLINTQGGDVSCGLALAEMVASLSKPTVSLVIGDSHSIGVPLAVSADDSFIVPSASMLIHPVRMTGMTIGAPQTYHYFQRIQDRITGFIADHSRIPQDKIEELMMNTQDLTKDLGTLLVGEDAVRLGLIRQVGGIDKALGRLHEMIEENRKQKKKAGR</sequence>
<dbReference type="SUPFAM" id="SSF52096">
    <property type="entry name" value="ClpP/crotonase"/>
    <property type="match status" value="1"/>
</dbReference>
<dbReference type="EMBL" id="JASGBQ010000019">
    <property type="protein sequence ID" value="MDI9242798.1"/>
    <property type="molecule type" value="Genomic_DNA"/>
</dbReference>
<keyword evidence="2" id="KW-0378">Hydrolase</keyword>
<dbReference type="AlphaFoldDB" id="A0AAP4BCT2"/>
<feature type="compositionally biased region" description="Basic residues" evidence="1">
    <location>
        <begin position="1"/>
        <end position="11"/>
    </location>
</feature>
<keyword evidence="3" id="KW-1185">Reference proteome</keyword>
<name>A0AAP4BCT2_9FIRM</name>
<dbReference type="GO" id="GO:0008233">
    <property type="term" value="F:peptidase activity"/>
    <property type="evidence" value="ECO:0007669"/>
    <property type="project" value="UniProtKB-KW"/>
</dbReference>
<evidence type="ECO:0000313" key="2">
    <source>
        <dbReference type="EMBL" id="MDI9242798.1"/>
    </source>
</evidence>
<feature type="compositionally biased region" description="Polar residues" evidence="1">
    <location>
        <begin position="13"/>
        <end position="25"/>
    </location>
</feature>
<dbReference type="Pfam" id="PF00574">
    <property type="entry name" value="CLP_protease"/>
    <property type="match status" value="1"/>
</dbReference>
<reference evidence="2 3" key="1">
    <citation type="submission" date="2023-05" db="EMBL/GenBank/DDBJ databases">
        <title>[ruminococcus] sp. nov., isolated from a pig farm feces dump.</title>
        <authorList>
            <person name="Chang Y.-H."/>
        </authorList>
    </citation>
    <scope>NUCLEOTIDE SEQUENCE [LARGE SCALE GENOMIC DNA]</scope>
    <source>
        <strain evidence="2 3">YH-rum2234</strain>
    </source>
</reference>
<evidence type="ECO:0000256" key="1">
    <source>
        <dbReference type="SAM" id="MobiDB-lite"/>
    </source>
</evidence>
<gene>
    <name evidence="2" type="ORF">QJ036_10000</name>
</gene>
<dbReference type="RefSeq" id="WP_283231241.1">
    <property type="nucleotide sequence ID" value="NZ_JASGBQ010000019.1"/>
</dbReference>
<dbReference type="GO" id="GO:0006508">
    <property type="term" value="P:proteolysis"/>
    <property type="evidence" value="ECO:0007669"/>
    <property type="project" value="UniProtKB-KW"/>
</dbReference>
<dbReference type="Proteomes" id="UP001300383">
    <property type="component" value="Unassembled WGS sequence"/>
</dbReference>
<evidence type="ECO:0000313" key="3">
    <source>
        <dbReference type="Proteomes" id="UP001300383"/>
    </source>
</evidence>
<proteinExistence type="predicted"/>
<dbReference type="InterPro" id="IPR023562">
    <property type="entry name" value="ClpP/TepA"/>
</dbReference>
<feature type="region of interest" description="Disordered" evidence="1">
    <location>
        <begin position="1"/>
        <end position="30"/>
    </location>
</feature>
<comment type="caution">
    <text evidence="2">The sequence shown here is derived from an EMBL/GenBank/DDBJ whole genome shotgun (WGS) entry which is preliminary data.</text>
</comment>